<dbReference type="CDD" id="cd04301">
    <property type="entry name" value="NAT_SF"/>
    <property type="match status" value="1"/>
</dbReference>
<feature type="domain" description="N-acetyltransferase" evidence="1">
    <location>
        <begin position="1"/>
        <end position="152"/>
    </location>
</feature>
<keyword evidence="3" id="KW-1185">Reference proteome</keyword>
<reference evidence="2 3" key="1">
    <citation type="submission" date="2023-09" db="EMBL/GenBank/DDBJ databases">
        <title>Streptomyces sp. nov.: A antagonism against Alternaria gaisen Producing Streptochlin, Isolated from Tamarix root soil.</title>
        <authorList>
            <person name="Chen Y."/>
        </authorList>
    </citation>
    <scope>NUCLEOTIDE SEQUENCE [LARGE SCALE GENOMIC DNA]</scope>
    <source>
        <strain evidence="2 3">TRM76323</strain>
    </source>
</reference>
<name>A0ABU3QEJ9_9ACTN</name>
<organism evidence="2 3">
    <name type="scientific">Streptomyces tamarix</name>
    <dbReference type="NCBI Taxonomy" id="3078565"/>
    <lineage>
        <taxon>Bacteria</taxon>
        <taxon>Bacillati</taxon>
        <taxon>Actinomycetota</taxon>
        <taxon>Actinomycetes</taxon>
        <taxon>Kitasatosporales</taxon>
        <taxon>Streptomycetaceae</taxon>
        <taxon>Streptomyces</taxon>
    </lineage>
</organism>
<dbReference type="EMBL" id="JAWCTQ010000003">
    <property type="protein sequence ID" value="MDT9681195.1"/>
    <property type="molecule type" value="Genomic_DNA"/>
</dbReference>
<dbReference type="InterPro" id="IPR016181">
    <property type="entry name" value="Acyl_CoA_acyltransferase"/>
</dbReference>
<comment type="caution">
    <text evidence="2">The sequence shown here is derived from an EMBL/GenBank/DDBJ whole genome shotgun (WGS) entry which is preliminary data.</text>
</comment>
<dbReference type="Pfam" id="PF00583">
    <property type="entry name" value="Acetyltransf_1"/>
    <property type="match status" value="1"/>
</dbReference>
<dbReference type="GO" id="GO:0016746">
    <property type="term" value="F:acyltransferase activity"/>
    <property type="evidence" value="ECO:0007669"/>
    <property type="project" value="UniProtKB-KW"/>
</dbReference>
<dbReference type="SUPFAM" id="SSF55729">
    <property type="entry name" value="Acyl-CoA N-acyltransferases (Nat)"/>
    <property type="match status" value="1"/>
</dbReference>
<evidence type="ECO:0000313" key="2">
    <source>
        <dbReference type="EMBL" id="MDT9681195.1"/>
    </source>
</evidence>
<keyword evidence="2" id="KW-0808">Transferase</keyword>
<evidence type="ECO:0000313" key="3">
    <source>
        <dbReference type="Proteomes" id="UP001250181"/>
    </source>
</evidence>
<dbReference type="InterPro" id="IPR000182">
    <property type="entry name" value="GNAT_dom"/>
</dbReference>
<dbReference type="Proteomes" id="UP001250181">
    <property type="component" value="Unassembled WGS sequence"/>
</dbReference>
<dbReference type="RefSeq" id="WP_315876334.1">
    <property type="nucleotide sequence ID" value="NZ_JAWCTQ010000003.1"/>
</dbReference>
<dbReference type="PROSITE" id="PS51186">
    <property type="entry name" value="GNAT"/>
    <property type="match status" value="1"/>
</dbReference>
<gene>
    <name evidence="2" type="ORF">RND61_03755</name>
</gene>
<keyword evidence="2" id="KW-0012">Acyltransferase</keyword>
<accession>A0ABU3QEJ9</accession>
<dbReference type="EC" id="2.3.1.-" evidence="2"/>
<sequence length="160" mass="17068">MRLVEITPDNVLEACALRVRPGQEGFVAPVARSPAEAYASPDVARPRLVYDGDRLVAFVRGFFGVRFDPDDPRDRPRSGPWRPAVSAGHQGRGYGRFAVGAVCEEVRRRGGSRVTVSWKPGGHGPEGFSTGLGFRPTGGVSGDQVVAELDLGPAAQVQCP</sequence>
<dbReference type="Gene3D" id="3.40.630.30">
    <property type="match status" value="1"/>
</dbReference>
<proteinExistence type="predicted"/>
<evidence type="ECO:0000259" key="1">
    <source>
        <dbReference type="PROSITE" id="PS51186"/>
    </source>
</evidence>
<protein>
    <submittedName>
        <fullName evidence="2">GNAT family N-acetyltransferase</fullName>
        <ecNumber evidence="2">2.3.1.-</ecNumber>
    </submittedName>
</protein>